<dbReference type="InterPro" id="IPR051451">
    <property type="entry name" value="PhoH2-like"/>
</dbReference>
<dbReference type="SUPFAM" id="SSF52540">
    <property type="entry name" value="P-loop containing nucleoside triphosphate hydrolases"/>
    <property type="match status" value="1"/>
</dbReference>
<comment type="similarity">
    <text evidence="4">In the N-terminal section; belongs to the PINc/VapC protein family.</text>
</comment>
<dbReference type="AlphaFoldDB" id="D3UHI9"/>
<dbReference type="PANTHER" id="PTHR30473:SF2">
    <property type="entry name" value="PIN DOMAIN-CONTAINING PROTEIN"/>
    <property type="match status" value="1"/>
</dbReference>
<dbReference type="RefSeq" id="WP_013023040.1">
    <property type="nucleotide sequence ID" value="NC_013949.1"/>
</dbReference>
<dbReference type="EMBL" id="FN555004">
    <property type="protein sequence ID" value="CBG39961.1"/>
    <property type="molecule type" value="Genomic_DNA"/>
</dbReference>
<dbReference type="KEGG" id="hms:HMU07030"/>
<dbReference type="HOGENOM" id="CLU_022283_1_0_7"/>
<evidence type="ECO:0000313" key="6">
    <source>
        <dbReference type="EMBL" id="CBG39961.1"/>
    </source>
</evidence>
<feature type="domain" description="PIN" evidence="5">
    <location>
        <begin position="2"/>
        <end position="135"/>
    </location>
</feature>
<protein>
    <submittedName>
        <fullName evidence="6">Putative PhoH-family protein</fullName>
    </submittedName>
</protein>
<dbReference type="InterPro" id="IPR029060">
    <property type="entry name" value="PIN-like_dom_sf"/>
</dbReference>
<accession>D3UHI9</accession>
<reference evidence="6 7" key="1">
    <citation type="journal article" date="2010" name="BMC Genomics">
        <title>Comparative genomics and proteomics of Helicobacter mustelae, an ulcerogenic and carcinogenic gastric pathogen.</title>
        <authorList>
            <person name="O'Toole P.W."/>
            <person name="Snelling W.J."/>
            <person name="Canchaya C."/>
            <person name="Forde B.M."/>
            <person name="Hardie K.R."/>
            <person name="Josenhans C."/>
            <person name="Graham R.L.J."/>
            <person name="McMullan G."/>
            <person name="Parkhill J."/>
            <person name="Belda E."/>
            <person name="Bentley S.D."/>
        </authorList>
    </citation>
    <scope>NUCLEOTIDE SEQUENCE [LARGE SCALE GENOMIC DNA]</scope>
    <source>
        <strain evidence="7">ATCC 43772 / LMG 18044 / NCTC 12198 / 12198</strain>
    </source>
</reference>
<evidence type="ECO:0000313" key="7">
    <source>
        <dbReference type="Proteomes" id="UP000001522"/>
    </source>
</evidence>
<organism evidence="6 7">
    <name type="scientific">Helicobacter mustelae (strain ATCC 43772 / CCUG 25715 / CIP 103759 / LMG 18044 / NCTC 12198 / R85-136P)</name>
    <name type="common">Campylobacter mustelae</name>
    <dbReference type="NCBI Taxonomy" id="679897"/>
    <lineage>
        <taxon>Bacteria</taxon>
        <taxon>Pseudomonadati</taxon>
        <taxon>Campylobacterota</taxon>
        <taxon>Epsilonproteobacteria</taxon>
        <taxon>Campylobacterales</taxon>
        <taxon>Helicobacteraceae</taxon>
        <taxon>Helicobacter</taxon>
    </lineage>
</organism>
<dbReference type="Proteomes" id="UP000001522">
    <property type="component" value="Chromosome"/>
</dbReference>
<evidence type="ECO:0000256" key="3">
    <source>
        <dbReference type="ARBA" id="ARBA00022840"/>
    </source>
</evidence>
<dbReference type="InterPro" id="IPR003714">
    <property type="entry name" value="PhoH"/>
</dbReference>
<comment type="similarity">
    <text evidence="1">Belongs to the PhoH family.</text>
</comment>
<dbReference type="SUPFAM" id="SSF88723">
    <property type="entry name" value="PIN domain-like"/>
    <property type="match status" value="1"/>
</dbReference>
<dbReference type="eggNOG" id="COG1875">
    <property type="taxonomic scope" value="Bacteria"/>
</dbReference>
<dbReference type="STRING" id="679897.HMU07030"/>
<dbReference type="Pfam" id="PF02562">
    <property type="entry name" value="PhoH"/>
    <property type="match status" value="1"/>
</dbReference>
<dbReference type="Pfam" id="PF13638">
    <property type="entry name" value="PIN_4"/>
    <property type="match status" value="1"/>
</dbReference>
<dbReference type="InterPro" id="IPR002716">
    <property type="entry name" value="PIN_dom"/>
</dbReference>
<keyword evidence="2" id="KW-0547">Nucleotide-binding</keyword>
<gene>
    <name evidence="6" type="ordered locus">HMU07030</name>
</gene>
<dbReference type="Gene3D" id="3.40.50.1010">
    <property type="entry name" value="5'-nuclease"/>
    <property type="match status" value="1"/>
</dbReference>
<keyword evidence="3" id="KW-0067">ATP-binding</keyword>
<sequence length="464" mass="53189">MSGVLLDTSIILDDVENVCYVFQSYEKQIFISDIVIEELDRHKNFDNQNGYFAREFFRCIKEENAPIYEGAPPMQGDFFKVVLFEKNSLQIPIILIHRQKYRTSTQEYGLNDSKIAEIAQDYHFTLLSNDIALKIRLLARGVESKSLYRDRVEDPKKIDFWQRFSIHKEENMQEALSQDPQFLQMSNWGLIEIAEKDSTGSSSYLTGRKFYGIKNNGKLELLNFDEILKSTQPYILPMNLEQKMLYALLIHPQNTITIVSGSTGSGKTLMALQAGIHLVKNKVVDGILYLRNTVTANDSAAELGYRKGDEQQKLHYFMYPLFSAVNFTIHTLQAQSLAKRIEYRGEVNTLEKEDATEYFLQKHKIEVIDIAHARGITISNKFVIFDEVQNASNATLKLIGTRIGENSRICFLGDWKQIDHPFLSKFRNGAVSLLQKALSKDGIAGIKLKQVIRSEVATFFEENF</sequence>
<evidence type="ECO:0000256" key="1">
    <source>
        <dbReference type="ARBA" id="ARBA00010393"/>
    </source>
</evidence>
<dbReference type="PANTHER" id="PTHR30473">
    <property type="entry name" value="PROTEIN PHOH"/>
    <property type="match status" value="1"/>
</dbReference>
<evidence type="ECO:0000256" key="4">
    <source>
        <dbReference type="ARBA" id="ARBA00046345"/>
    </source>
</evidence>
<proteinExistence type="inferred from homology"/>
<evidence type="ECO:0000256" key="2">
    <source>
        <dbReference type="ARBA" id="ARBA00022741"/>
    </source>
</evidence>
<evidence type="ECO:0000259" key="5">
    <source>
        <dbReference type="SMART" id="SM00670"/>
    </source>
</evidence>
<dbReference type="Gene3D" id="3.40.50.300">
    <property type="entry name" value="P-loop containing nucleotide triphosphate hydrolases"/>
    <property type="match status" value="1"/>
</dbReference>
<keyword evidence="7" id="KW-1185">Reference proteome</keyword>
<dbReference type="GO" id="GO:0005524">
    <property type="term" value="F:ATP binding"/>
    <property type="evidence" value="ECO:0007669"/>
    <property type="project" value="UniProtKB-KW"/>
</dbReference>
<dbReference type="InterPro" id="IPR027417">
    <property type="entry name" value="P-loop_NTPase"/>
</dbReference>
<name>D3UHI9_HELM1</name>
<dbReference type="GO" id="GO:0005829">
    <property type="term" value="C:cytosol"/>
    <property type="evidence" value="ECO:0007669"/>
    <property type="project" value="TreeGrafter"/>
</dbReference>
<dbReference type="SMART" id="SM00670">
    <property type="entry name" value="PINc"/>
    <property type="match status" value="1"/>
</dbReference>